<protein>
    <submittedName>
        <fullName evidence="1">Uncharacterized protein</fullName>
    </submittedName>
</protein>
<accession>A0AAD4G5X3</accession>
<gene>
    <name evidence="1" type="ORF">L210DRAFT_3513075</name>
</gene>
<name>A0AAD4G5X3_BOLED</name>
<organism evidence="1 2">
    <name type="scientific">Boletus edulis BED1</name>
    <dbReference type="NCBI Taxonomy" id="1328754"/>
    <lineage>
        <taxon>Eukaryota</taxon>
        <taxon>Fungi</taxon>
        <taxon>Dikarya</taxon>
        <taxon>Basidiomycota</taxon>
        <taxon>Agaricomycotina</taxon>
        <taxon>Agaricomycetes</taxon>
        <taxon>Agaricomycetidae</taxon>
        <taxon>Boletales</taxon>
        <taxon>Boletineae</taxon>
        <taxon>Boletaceae</taxon>
        <taxon>Boletoideae</taxon>
        <taxon>Boletus</taxon>
    </lineage>
</organism>
<keyword evidence="2" id="KW-1185">Reference proteome</keyword>
<reference evidence="1" key="1">
    <citation type="submission" date="2019-10" db="EMBL/GenBank/DDBJ databases">
        <authorList>
            <consortium name="DOE Joint Genome Institute"/>
            <person name="Kuo A."/>
            <person name="Miyauchi S."/>
            <person name="Kiss E."/>
            <person name="Drula E."/>
            <person name="Kohler A."/>
            <person name="Sanchez-Garcia M."/>
            <person name="Andreopoulos B."/>
            <person name="Barry K.W."/>
            <person name="Bonito G."/>
            <person name="Buee M."/>
            <person name="Carver A."/>
            <person name="Chen C."/>
            <person name="Cichocki N."/>
            <person name="Clum A."/>
            <person name="Culley D."/>
            <person name="Crous P.W."/>
            <person name="Fauchery L."/>
            <person name="Girlanda M."/>
            <person name="Hayes R."/>
            <person name="Keri Z."/>
            <person name="LaButti K."/>
            <person name="Lipzen A."/>
            <person name="Lombard V."/>
            <person name="Magnuson J."/>
            <person name="Maillard F."/>
            <person name="Morin E."/>
            <person name="Murat C."/>
            <person name="Nolan M."/>
            <person name="Ohm R."/>
            <person name="Pangilinan J."/>
            <person name="Pereira M."/>
            <person name="Perotto S."/>
            <person name="Peter M."/>
            <person name="Riley R."/>
            <person name="Sitrit Y."/>
            <person name="Stielow B."/>
            <person name="Szollosi G."/>
            <person name="Zifcakova L."/>
            <person name="Stursova M."/>
            <person name="Spatafora J.W."/>
            <person name="Tedersoo L."/>
            <person name="Vaario L.-M."/>
            <person name="Yamada A."/>
            <person name="Yan M."/>
            <person name="Wang P."/>
            <person name="Xu J."/>
            <person name="Bruns T."/>
            <person name="Baldrian P."/>
            <person name="Vilgalys R."/>
            <person name="Henrissat B."/>
            <person name="Grigoriev I.V."/>
            <person name="Hibbett D."/>
            <person name="Nagy L.G."/>
            <person name="Martin F.M."/>
        </authorList>
    </citation>
    <scope>NUCLEOTIDE SEQUENCE</scope>
    <source>
        <strain evidence="1">BED1</strain>
    </source>
</reference>
<dbReference type="EMBL" id="WHUW01000399">
    <property type="protein sequence ID" value="KAF8414948.1"/>
    <property type="molecule type" value="Genomic_DNA"/>
</dbReference>
<dbReference type="Proteomes" id="UP001194468">
    <property type="component" value="Unassembled WGS sequence"/>
</dbReference>
<reference evidence="1" key="2">
    <citation type="journal article" date="2020" name="Nat. Commun.">
        <title>Large-scale genome sequencing of mycorrhizal fungi provides insights into the early evolution of symbiotic traits.</title>
        <authorList>
            <person name="Miyauchi S."/>
            <person name="Kiss E."/>
            <person name="Kuo A."/>
            <person name="Drula E."/>
            <person name="Kohler A."/>
            <person name="Sanchez-Garcia M."/>
            <person name="Morin E."/>
            <person name="Andreopoulos B."/>
            <person name="Barry K.W."/>
            <person name="Bonito G."/>
            <person name="Buee M."/>
            <person name="Carver A."/>
            <person name="Chen C."/>
            <person name="Cichocki N."/>
            <person name="Clum A."/>
            <person name="Culley D."/>
            <person name="Crous P.W."/>
            <person name="Fauchery L."/>
            <person name="Girlanda M."/>
            <person name="Hayes R.D."/>
            <person name="Keri Z."/>
            <person name="LaButti K."/>
            <person name="Lipzen A."/>
            <person name="Lombard V."/>
            <person name="Magnuson J."/>
            <person name="Maillard F."/>
            <person name="Murat C."/>
            <person name="Nolan M."/>
            <person name="Ohm R.A."/>
            <person name="Pangilinan J."/>
            <person name="Pereira M.F."/>
            <person name="Perotto S."/>
            <person name="Peter M."/>
            <person name="Pfister S."/>
            <person name="Riley R."/>
            <person name="Sitrit Y."/>
            <person name="Stielow J.B."/>
            <person name="Szollosi G."/>
            <person name="Zifcakova L."/>
            <person name="Stursova M."/>
            <person name="Spatafora J.W."/>
            <person name="Tedersoo L."/>
            <person name="Vaario L.M."/>
            <person name="Yamada A."/>
            <person name="Yan M."/>
            <person name="Wang P."/>
            <person name="Xu J."/>
            <person name="Bruns T."/>
            <person name="Baldrian P."/>
            <person name="Vilgalys R."/>
            <person name="Dunand C."/>
            <person name="Henrissat B."/>
            <person name="Grigoriev I.V."/>
            <person name="Hibbett D."/>
            <person name="Nagy L.G."/>
            <person name="Martin F.M."/>
        </authorList>
    </citation>
    <scope>NUCLEOTIDE SEQUENCE</scope>
    <source>
        <strain evidence="1">BED1</strain>
    </source>
</reference>
<dbReference type="AlphaFoldDB" id="A0AAD4G5X3"/>
<sequence length="144" mass="16381">MSRIVGNQLEFLEAQEVEHRKLLETRSFAKFWLLVYENWFKCYPEHAVLFPNIPMDQLLTQEQEDELGEAVQKRQTVSIHILEPIESLLMSGYSENSGLVSMANERFVREAHCQPAVAKPDVSSGVREIACSNESGNILGKILC</sequence>
<comment type="caution">
    <text evidence="1">The sequence shown here is derived from an EMBL/GenBank/DDBJ whole genome shotgun (WGS) entry which is preliminary data.</text>
</comment>
<proteinExistence type="predicted"/>
<evidence type="ECO:0000313" key="1">
    <source>
        <dbReference type="EMBL" id="KAF8414948.1"/>
    </source>
</evidence>
<evidence type="ECO:0000313" key="2">
    <source>
        <dbReference type="Proteomes" id="UP001194468"/>
    </source>
</evidence>